<evidence type="ECO:0000313" key="1">
    <source>
        <dbReference type="EMBL" id="MBA9086030.1"/>
    </source>
</evidence>
<evidence type="ECO:0000313" key="2">
    <source>
        <dbReference type="Proteomes" id="UP000567067"/>
    </source>
</evidence>
<name>A0A7W3XS05_9BACL</name>
<reference evidence="1 2" key="1">
    <citation type="submission" date="2020-08" db="EMBL/GenBank/DDBJ databases">
        <title>Genomic Encyclopedia of Type Strains, Phase III (KMG-III): the genomes of soil and plant-associated and newly described type strains.</title>
        <authorList>
            <person name="Whitman W."/>
        </authorList>
    </citation>
    <scope>NUCLEOTIDE SEQUENCE [LARGE SCALE GENOMIC DNA]</scope>
    <source>
        <strain evidence="1 2">CECT 8693</strain>
    </source>
</reference>
<accession>A0A7W3XS05</accession>
<organism evidence="1 2">
    <name type="scientific">Fontibacillus solani</name>
    <dbReference type="NCBI Taxonomy" id="1572857"/>
    <lineage>
        <taxon>Bacteria</taxon>
        <taxon>Bacillati</taxon>
        <taxon>Bacillota</taxon>
        <taxon>Bacilli</taxon>
        <taxon>Bacillales</taxon>
        <taxon>Paenibacillaceae</taxon>
        <taxon>Fontibacillus</taxon>
    </lineage>
</organism>
<dbReference type="AlphaFoldDB" id="A0A7W3XS05"/>
<sequence length="155" mass="18467">MKIKLQEIIDGMEMQFEGTNTFLCSRTGEVVSVSEDDLRTAEEIEEVEIKKLKDWQQDNIRVAIDLVENFEDYEELPTQYDINEYEMMEDFSYSIKDNRKMDILLDAIRGRGAFGRFKDKVNELGISEDWYQYRSECYKQKAIEWCNDNGFDYVE</sequence>
<dbReference type="Pfam" id="PF03682">
    <property type="entry name" value="UPF0158"/>
    <property type="match status" value="1"/>
</dbReference>
<proteinExistence type="predicted"/>
<keyword evidence="2" id="KW-1185">Reference proteome</keyword>
<dbReference type="InterPro" id="IPR005361">
    <property type="entry name" value="UPF0158"/>
</dbReference>
<dbReference type="RefSeq" id="WP_182535936.1">
    <property type="nucleotide sequence ID" value="NZ_JACJIP010000015.1"/>
</dbReference>
<gene>
    <name evidence="1" type="ORF">FHR92_002503</name>
</gene>
<dbReference type="Proteomes" id="UP000567067">
    <property type="component" value="Unassembled WGS sequence"/>
</dbReference>
<dbReference type="EMBL" id="JACJIP010000015">
    <property type="protein sequence ID" value="MBA9086030.1"/>
    <property type="molecule type" value="Genomic_DNA"/>
</dbReference>
<comment type="caution">
    <text evidence="1">The sequence shown here is derived from an EMBL/GenBank/DDBJ whole genome shotgun (WGS) entry which is preliminary data.</text>
</comment>
<protein>
    <submittedName>
        <fullName evidence="1">Uncharacterized protein</fullName>
    </submittedName>
</protein>